<dbReference type="GO" id="GO:0016024">
    <property type="term" value="P:CDP-diacylglycerol biosynthetic process"/>
    <property type="evidence" value="ECO:0007669"/>
    <property type="project" value="UniProtKB-UniPathway"/>
</dbReference>
<evidence type="ECO:0000256" key="14">
    <source>
        <dbReference type="ARBA" id="ARBA00023098"/>
    </source>
</evidence>
<evidence type="ECO:0000256" key="7">
    <source>
        <dbReference type="ARBA" id="ARBA00019373"/>
    </source>
</evidence>
<evidence type="ECO:0000256" key="12">
    <source>
        <dbReference type="ARBA" id="ARBA00022695"/>
    </source>
</evidence>
<evidence type="ECO:0000313" key="21">
    <source>
        <dbReference type="Proteomes" id="UP000193355"/>
    </source>
</evidence>
<dbReference type="InterPro" id="IPR000374">
    <property type="entry name" value="PC_trans"/>
</dbReference>
<evidence type="ECO:0000256" key="6">
    <source>
        <dbReference type="ARBA" id="ARBA00012487"/>
    </source>
</evidence>
<organism evidence="20 21">
    <name type="scientific">Dethiosulfovibrio salsuginis</name>
    <dbReference type="NCBI Taxonomy" id="561720"/>
    <lineage>
        <taxon>Bacteria</taxon>
        <taxon>Thermotogati</taxon>
        <taxon>Synergistota</taxon>
        <taxon>Synergistia</taxon>
        <taxon>Synergistales</taxon>
        <taxon>Dethiosulfovibrionaceae</taxon>
        <taxon>Dethiosulfovibrio</taxon>
    </lineage>
</organism>
<dbReference type="GO" id="GO:0004605">
    <property type="term" value="F:phosphatidate cytidylyltransferase activity"/>
    <property type="evidence" value="ECO:0007669"/>
    <property type="project" value="UniProtKB-EC"/>
</dbReference>
<evidence type="ECO:0000313" key="20">
    <source>
        <dbReference type="EMBL" id="SMG08984.1"/>
    </source>
</evidence>
<sequence>MAVSDKKGRELLKRSVSGIILVSIIVMAVDYGGLVWSVLATIFGMVSLLEFYRISSKRLKLSKGIGLLAGMFFMSFVGFLGAQEKNILAGLALVFFVTLFVELIRRQSVGFSTAIENGAGVVAGLVYIILPWCFSIYLRNSPIGKIVLLSVFFCTWSCDVFAYLVGSRWGKHRLCDQVSPKKTWEGFYSGVAGSFLAAAVVAYVREFPPFPILVIGLVCGVAGQLGDLAESIFKREVGVKDSGNILPGHGGMLDRFDSVLVSLTIIYFIFEVLWR</sequence>
<keyword evidence="14" id="KW-0443">Lipid metabolism</keyword>
<dbReference type="Pfam" id="PF01148">
    <property type="entry name" value="CTP_transf_1"/>
    <property type="match status" value="1"/>
</dbReference>
<keyword evidence="15 19" id="KW-0472">Membrane</keyword>
<dbReference type="GO" id="GO:0005886">
    <property type="term" value="C:plasma membrane"/>
    <property type="evidence" value="ECO:0007669"/>
    <property type="project" value="UniProtKB-SubCell"/>
</dbReference>
<comment type="pathway">
    <text evidence="3 18">Phospholipid metabolism; CDP-diacylglycerol biosynthesis; CDP-diacylglycerol from sn-glycerol 3-phosphate: step 3/3.</text>
</comment>
<dbReference type="UniPathway" id="UPA00557">
    <property type="reaction ID" value="UER00614"/>
</dbReference>
<evidence type="ECO:0000256" key="13">
    <source>
        <dbReference type="ARBA" id="ARBA00022989"/>
    </source>
</evidence>
<comment type="pathway">
    <text evidence="4">Lipid metabolism.</text>
</comment>
<dbReference type="EMBL" id="FXBB01000001">
    <property type="protein sequence ID" value="SMG08984.1"/>
    <property type="molecule type" value="Genomic_DNA"/>
</dbReference>
<dbReference type="PANTHER" id="PTHR46382:SF1">
    <property type="entry name" value="PHOSPHATIDATE CYTIDYLYLTRANSFERASE"/>
    <property type="match status" value="1"/>
</dbReference>
<comment type="catalytic activity">
    <reaction evidence="1 18">
        <text>a 1,2-diacyl-sn-glycero-3-phosphate + CTP + H(+) = a CDP-1,2-diacyl-sn-glycerol + diphosphate</text>
        <dbReference type="Rhea" id="RHEA:16229"/>
        <dbReference type="ChEBI" id="CHEBI:15378"/>
        <dbReference type="ChEBI" id="CHEBI:33019"/>
        <dbReference type="ChEBI" id="CHEBI:37563"/>
        <dbReference type="ChEBI" id="CHEBI:58332"/>
        <dbReference type="ChEBI" id="CHEBI:58608"/>
        <dbReference type="EC" id="2.7.7.41"/>
    </reaction>
</comment>
<evidence type="ECO:0000256" key="10">
    <source>
        <dbReference type="ARBA" id="ARBA00022679"/>
    </source>
</evidence>
<dbReference type="OrthoDB" id="9799199at2"/>
<keyword evidence="10 18" id="KW-0808">Transferase</keyword>
<keyword evidence="12 18" id="KW-0548">Nucleotidyltransferase</keyword>
<reference evidence="21" key="1">
    <citation type="submission" date="2017-04" db="EMBL/GenBank/DDBJ databases">
        <authorList>
            <person name="Varghese N."/>
            <person name="Submissions S."/>
        </authorList>
    </citation>
    <scope>NUCLEOTIDE SEQUENCE [LARGE SCALE GENOMIC DNA]</scope>
    <source>
        <strain evidence="21">USBA 82</strain>
    </source>
</reference>
<evidence type="ECO:0000256" key="11">
    <source>
        <dbReference type="ARBA" id="ARBA00022692"/>
    </source>
</evidence>
<keyword evidence="16" id="KW-0594">Phospholipid biosynthesis</keyword>
<evidence type="ECO:0000256" key="2">
    <source>
        <dbReference type="ARBA" id="ARBA00004651"/>
    </source>
</evidence>
<evidence type="ECO:0000256" key="15">
    <source>
        <dbReference type="ARBA" id="ARBA00023136"/>
    </source>
</evidence>
<feature type="transmembrane region" description="Helical" evidence="19">
    <location>
        <begin position="117"/>
        <end position="137"/>
    </location>
</feature>
<keyword evidence="11 18" id="KW-0812">Transmembrane</keyword>
<evidence type="ECO:0000256" key="8">
    <source>
        <dbReference type="ARBA" id="ARBA00022475"/>
    </source>
</evidence>
<dbReference type="Proteomes" id="UP000193355">
    <property type="component" value="Unassembled WGS sequence"/>
</dbReference>
<dbReference type="AlphaFoldDB" id="A0A1X7I473"/>
<dbReference type="PANTHER" id="PTHR46382">
    <property type="entry name" value="PHOSPHATIDATE CYTIDYLYLTRANSFERASE"/>
    <property type="match status" value="1"/>
</dbReference>
<protein>
    <recommendedName>
        <fullName evidence="7 18">Phosphatidate cytidylyltransferase</fullName>
        <ecNumber evidence="6 18">2.7.7.41</ecNumber>
    </recommendedName>
</protein>
<evidence type="ECO:0000256" key="3">
    <source>
        <dbReference type="ARBA" id="ARBA00005119"/>
    </source>
</evidence>
<comment type="subcellular location">
    <subcellularLocation>
        <location evidence="2">Cell membrane</location>
        <topology evidence="2">Multi-pass membrane protein</topology>
    </subcellularLocation>
</comment>
<keyword evidence="17" id="KW-1208">Phospholipid metabolism</keyword>
<keyword evidence="9" id="KW-0444">Lipid biosynthesis</keyword>
<keyword evidence="21" id="KW-1185">Reference proteome</keyword>
<feature type="transmembrane region" description="Helical" evidence="19">
    <location>
        <begin position="64"/>
        <end position="81"/>
    </location>
</feature>
<dbReference type="STRING" id="561720.SAMN06275492_10177"/>
<evidence type="ECO:0000256" key="5">
    <source>
        <dbReference type="ARBA" id="ARBA00010185"/>
    </source>
</evidence>
<dbReference type="RefSeq" id="WP_085543377.1">
    <property type="nucleotide sequence ID" value="NZ_FXBB01000001.1"/>
</dbReference>
<evidence type="ECO:0000256" key="18">
    <source>
        <dbReference type="RuleBase" id="RU003938"/>
    </source>
</evidence>
<accession>A0A1X7I473</accession>
<keyword evidence="13 19" id="KW-1133">Transmembrane helix</keyword>
<evidence type="ECO:0000256" key="16">
    <source>
        <dbReference type="ARBA" id="ARBA00023209"/>
    </source>
</evidence>
<feature type="transmembrane region" description="Helical" evidence="19">
    <location>
        <begin position="35"/>
        <end position="52"/>
    </location>
</feature>
<feature type="transmembrane region" description="Helical" evidence="19">
    <location>
        <begin position="87"/>
        <end position="105"/>
    </location>
</feature>
<comment type="similarity">
    <text evidence="5 18">Belongs to the CDS family.</text>
</comment>
<evidence type="ECO:0000256" key="4">
    <source>
        <dbReference type="ARBA" id="ARBA00005189"/>
    </source>
</evidence>
<gene>
    <name evidence="20" type="ORF">SAMN06275492_10177</name>
</gene>
<proteinExistence type="inferred from homology"/>
<dbReference type="PROSITE" id="PS01315">
    <property type="entry name" value="CDS"/>
    <property type="match status" value="1"/>
</dbReference>
<evidence type="ECO:0000256" key="19">
    <source>
        <dbReference type="SAM" id="Phobius"/>
    </source>
</evidence>
<evidence type="ECO:0000256" key="17">
    <source>
        <dbReference type="ARBA" id="ARBA00023264"/>
    </source>
</evidence>
<feature type="transmembrane region" description="Helical" evidence="19">
    <location>
        <begin position="256"/>
        <end position="274"/>
    </location>
</feature>
<feature type="transmembrane region" description="Helical" evidence="19">
    <location>
        <begin position="186"/>
        <end position="204"/>
    </location>
</feature>
<keyword evidence="8" id="KW-1003">Cell membrane</keyword>
<name>A0A1X7I473_9BACT</name>
<evidence type="ECO:0000256" key="1">
    <source>
        <dbReference type="ARBA" id="ARBA00001698"/>
    </source>
</evidence>
<evidence type="ECO:0000256" key="9">
    <source>
        <dbReference type="ARBA" id="ARBA00022516"/>
    </source>
</evidence>
<dbReference type="EC" id="2.7.7.41" evidence="6 18"/>
<feature type="transmembrane region" description="Helical" evidence="19">
    <location>
        <begin position="143"/>
        <end position="165"/>
    </location>
</feature>
<feature type="transmembrane region" description="Helical" evidence="19">
    <location>
        <begin position="12"/>
        <end position="29"/>
    </location>
</feature>